<dbReference type="PANTHER" id="PTHR38699">
    <property type="entry name" value="CHROMOSOME 1, WHOLE GENOME SHOTGUN SEQUENCE"/>
    <property type="match status" value="1"/>
</dbReference>
<protein>
    <submittedName>
        <fullName evidence="2">DUF1770-domain-containing protein</fullName>
    </submittedName>
</protein>
<dbReference type="AlphaFoldDB" id="A0A6A6H0K5"/>
<organism evidence="2 3">
    <name type="scientific">Viridothelium virens</name>
    <name type="common">Speckled blister lichen</name>
    <name type="synonym">Trypethelium virens</name>
    <dbReference type="NCBI Taxonomy" id="1048519"/>
    <lineage>
        <taxon>Eukaryota</taxon>
        <taxon>Fungi</taxon>
        <taxon>Dikarya</taxon>
        <taxon>Ascomycota</taxon>
        <taxon>Pezizomycotina</taxon>
        <taxon>Dothideomycetes</taxon>
        <taxon>Dothideomycetes incertae sedis</taxon>
        <taxon>Trypetheliales</taxon>
        <taxon>Trypetheliaceae</taxon>
        <taxon>Viridothelium</taxon>
    </lineage>
</organism>
<feature type="region of interest" description="Disordered" evidence="1">
    <location>
        <begin position="13"/>
        <end position="55"/>
    </location>
</feature>
<evidence type="ECO:0000313" key="2">
    <source>
        <dbReference type="EMBL" id="KAF2231391.1"/>
    </source>
</evidence>
<feature type="compositionally biased region" description="Polar residues" evidence="1">
    <location>
        <begin position="25"/>
        <end position="34"/>
    </location>
</feature>
<gene>
    <name evidence="2" type="ORF">EV356DRAFT_452017</name>
</gene>
<dbReference type="OrthoDB" id="2430343at2759"/>
<evidence type="ECO:0000313" key="3">
    <source>
        <dbReference type="Proteomes" id="UP000800092"/>
    </source>
</evidence>
<dbReference type="InterPro" id="IPR013898">
    <property type="entry name" value="Atg43"/>
</dbReference>
<dbReference type="EMBL" id="ML991827">
    <property type="protein sequence ID" value="KAF2231391.1"/>
    <property type="molecule type" value="Genomic_DNA"/>
</dbReference>
<dbReference type="GO" id="GO:0000423">
    <property type="term" value="P:mitophagy"/>
    <property type="evidence" value="ECO:0007669"/>
    <property type="project" value="InterPro"/>
</dbReference>
<accession>A0A6A6H0K5</accession>
<evidence type="ECO:0000256" key="1">
    <source>
        <dbReference type="SAM" id="MobiDB-lite"/>
    </source>
</evidence>
<dbReference type="PANTHER" id="PTHR38699:SF1">
    <property type="entry name" value="MITOPHAGY RECEPTOR ATG43"/>
    <property type="match status" value="1"/>
</dbReference>
<dbReference type="GO" id="GO:0140580">
    <property type="term" value="F:mitochondrion autophagosome adaptor activity"/>
    <property type="evidence" value="ECO:0007669"/>
    <property type="project" value="InterPro"/>
</dbReference>
<dbReference type="Proteomes" id="UP000800092">
    <property type="component" value="Unassembled WGS sequence"/>
</dbReference>
<dbReference type="Pfam" id="PF08589">
    <property type="entry name" value="ATG43"/>
    <property type="match status" value="1"/>
</dbReference>
<name>A0A6A6H0K5_VIRVR</name>
<sequence>MTDAAIQVAETIQTAHINRHPSPTHDINPSTAASTKEPVVLSPRSSSPEPSIATDEVPLSALRPQRRRAPMPPLPDLRFEQSYLASIKDAKGPGMVAWITIRDQVFFPLLQGTLWSLVLSGWRYFNRSTKFSGRNVGARIRRWWWAVNNWNIPEEKSKPSLNDKKLAHEVGDYYTTKFSNATFD</sequence>
<keyword evidence="3" id="KW-1185">Reference proteome</keyword>
<proteinExistence type="predicted"/>
<reference evidence="2" key="1">
    <citation type="journal article" date="2020" name="Stud. Mycol.">
        <title>101 Dothideomycetes genomes: a test case for predicting lifestyles and emergence of pathogens.</title>
        <authorList>
            <person name="Haridas S."/>
            <person name="Albert R."/>
            <person name="Binder M."/>
            <person name="Bloem J."/>
            <person name="Labutti K."/>
            <person name="Salamov A."/>
            <person name="Andreopoulos B."/>
            <person name="Baker S."/>
            <person name="Barry K."/>
            <person name="Bills G."/>
            <person name="Bluhm B."/>
            <person name="Cannon C."/>
            <person name="Castanera R."/>
            <person name="Culley D."/>
            <person name="Daum C."/>
            <person name="Ezra D."/>
            <person name="Gonzalez J."/>
            <person name="Henrissat B."/>
            <person name="Kuo A."/>
            <person name="Liang C."/>
            <person name="Lipzen A."/>
            <person name="Lutzoni F."/>
            <person name="Magnuson J."/>
            <person name="Mondo S."/>
            <person name="Nolan M."/>
            <person name="Ohm R."/>
            <person name="Pangilinan J."/>
            <person name="Park H.-J."/>
            <person name="Ramirez L."/>
            <person name="Alfaro M."/>
            <person name="Sun H."/>
            <person name="Tritt A."/>
            <person name="Yoshinaga Y."/>
            <person name="Zwiers L.-H."/>
            <person name="Turgeon B."/>
            <person name="Goodwin S."/>
            <person name="Spatafora J."/>
            <person name="Crous P."/>
            <person name="Grigoriev I."/>
        </authorList>
    </citation>
    <scope>NUCLEOTIDE SEQUENCE</scope>
    <source>
        <strain evidence="2">Tuck. ex Michener</strain>
    </source>
</reference>